<evidence type="ECO:0000313" key="11">
    <source>
        <dbReference type="EMBL" id="SCB84115.1"/>
    </source>
</evidence>
<evidence type="ECO:0000256" key="3">
    <source>
        <dbReference type="ARBA" id="ARBA00006669"/>
    </source>
</evidence>
<keyword evidence="6" id="KW-1003">Cell membrane</keyword>
<gene>
    <name evidence="11" type="ORF">GA0061071_10252</name>
</gene>
<dbReference type="AlphaFoldDB" id="A0A1C3ZP78"/>
<keyword evidence="9 10" id="KW-0472">Membrane</keyword>
<dbReference type="NCBIfam" id="TIGR01528">
    <property type="entry name" value="NMN_trans_PnuC"/>
    <property type="match status" value="1"/>
</dbReference>
<dbReference type="Proteomes" id="UP000198975">
    <property type="component" value="Unassembled WGS sequence"/>
</dbReference>
<comment type="similarity">
    <text evidence="3">Belongs to the nicotinamide ribonucleoside (NR) uptake permease (TC 4.B.1) family.</text>
</comment>
<evidence type="ECO:0000256" key="6">
    <source>
        <dbReference type="ARBA" id="ARBA00022475"/>
    </source>
</evidence>
<organism evidence="11 12">
    <name type="scientific">Kosakonia oryzendophytica</name>
    <dbReference type="NCBI Taxonomy" id="1005665"/>
    <lineage>
        <taxon>Bacteria</taxon>
        <taxon>Pseudomonadati</taxon>
        <taxon>Pseudomonadota</taxon>
        <taxon>Gammaproteobacteria</taxon>
        <taxon>Enterobacterales</taxon>
        <taxon>Enterobacteriaceae</taxon>
        <taxon>Kosakonia</taxon>
    </lineage>
</organism>
<feature type="transmembrane region" description="Helical" evidence="10">
    <location>
        <begin position="161"/>
        <end position="178"/>
    </location>
</feature>
<name>A0A1C3ZP78_9ENTR</name>
<dbReference type="GO" id="GO:0005886">
    <property type="term" value="C:plasma membrane"/>
    <property type="evidence" value="ECO:0007669"/>
    <property type="project" value="UniProtKB-SubCell"/>
</dbReference>
<dbReference type="Pfam" id="PF04973">
    <property type="entry name" value="NMN_transporter"/>
    <property type="match status" value="1"/>
</dbReference>
<feature type="transmembrane region" description="Helical" evidence="10">
    <location>
        <begin position="111"/>
        <end position="131"/>
    </location>
</feature>
<keyword evidence="12" id="KW-1185">Reference proteome</keyword>
<proteinExistence type="inferred from homology"/>
<keyword evidence="7 10" id="KW-0812">Transmembrane</keyword>
<keyword evidence="5" id="KW-0813">Transport</keyword>
<accession>A0A1C3ZP78</accession>
<comment type="function">
    <text evidence="1">Required for nicotinamide riboside transport across the inner membrane.</text>
</comment>
<evidence type="ECO:0000256" key="10">
    <source>
        <dbReference type="SAM" id="Phobius"/>
    </source>
</evidence>
<dbReference type="PANTHER" id="PTHR36122:SF2">
    <property type="entry name" value="NICOTINAMIDE RIBOSIDE TRANSPORTER PNUC"/>
    <property type="match status" value="1"/>
</dbReference>
<evidence type="ECO:0000256" key="8">
    <source>
        <dbReference type="ARBA" id="ARBA00022989"/>
    </source>
</evidence>
<sequence length="185" mass="21140">MSPMEIAACLAYALSVWLAARNNMHTWWTGIIGCVLYGWVFYSVQLYADVTLQVFFIASSIAGWVNWLKGNHGSELAVRKTPIGRLLPMLAGALLVAGGYAWLLHRFTNAWSPWLDSAIMVFSVLAQFMLMGRRLESWYFWLLVNTIAVPLYAARDLWLTAGLYLVFWCNAWHGLYQWRKALVAR</sequence>
<feature type="transmembrane region" description="Helical" evidence="10">
    <location>
        <begin position="45"/>
        <end position="65"/>
    </location>
</feature>
<dbReference type="InterPro" id="IPR006419">
    <property type="entry name" value="NMN_transpt_PnuC"/>
</dbReference>
<reference evidence="12" key="1">
    <citation type="submission" date="2016-08" db="EMBL/GenBank/DDBJ databases">
        <authorList>
            <person name="Varghese N."/>
            <person name="Submissions Spin"/>
        </authorList>
    </citation>
    <scope>NUCLEOTIDE SEQUENCE [LARGE SCALE GENOMIC DNA]</scope>
    <source>
        <strain evidence="12">REICA_082</strain>
    </source>
</reference>
<evidence type="ECO:0000256" key="1">
    <source>
        <dbReference type="ARBA" id="ARBA00002672"/>
    </source>
</evidence>
<dbReference type="EMBL" id="FMAY01000002">
    <property type="protein sequence ID" value="SCB84115.1"/>
    <property type="molecule type" value="Genomic_DNA"/>
</dbReference>
<evidence type="ECO:0000256" key="4">
    <source>
        <dbReference type="ARBA" id="ARBA00017522"/>
    </source>
</evidence>
<protein>
    <recommendedName>
        <fullName evidence="4">Nicotinamide riboside transporter PnuC</fullName>
    </recommendedName>
</protein>
<dbReference type="GO" id="GO:0034257">
    <property type="term" value="F:nicotinamide riboside transmembrane transporter activity"/>
    <property type="evidence" value="ECO:0007669"/>
    <property type="project" value="InterPro"/>
</dbReference>
<feature type="transmembrane region" description="Helical" evidence="10">
    <location>
        <begin position="86"/>
        <end position="105"/>
    </location>
</feature>
<evidence type="ECO:0000256" key="2">
    <source>
        <dbReference type="ARBA" id="ARBA00004651"/>
    </source>
</evidence>
<evidence type="ECO:0000256" key="9">
    <source>
        <dbReference type="ARBA" id="ARBA00023136"/>
    </source>
</evidence>
<evidence type="ECO:0000256" key="5">
    <source>
        <dbReference type="ARBA" id="ARBA00022448"/>
    </source>
</evidence>
<dbReference type="PANTHER" id="PTHR36122">
    <property type="entry name" value="NICOTINAMIDE RIBOSIDE TRANSPORTER PNUC"/>
    <property type="match status" value="1"/>
</dbReference>
<keyword evidence="8 10" id="KW-1133">Transmembrane helix</keyword>
<comment type="subcellular location">
    <subcellularLocation>
        <location evidence="2">Cell membrane</location>
        <topology evidence="2">Multi-pass membrane protein</topology>
    </subcellularLocation>
</comment>
<evidence type="ECO:0000256" key="7">
    <source>
        <dbReference type="ARBA" id="ARBA00022692"/>
    </source>
</evidence>
<evidence type="ECO:0000313" key="12">
    <source>
        <dbReference type="Proteomes" id="UP000198975"/>
    </source>
</evidence>
<dbReference type="RefSeq" id="WP_170933831.1">
    <property type="nucleotide sequence ID" value="NZ_CP115659.1"/>
</dbReference>